<name>A0A9N8HW12_9STRA</name>
<gene>
    <name evidence="3" type="ORF">SEMRO_2105_G314740.1</name>
</gene>
<dbReference type="Proteomes" id="UP001153069">
    <property type="component" value="Unassembled WGS sequence"/>
</dbReference>
<feature type="region of interest" description="Disordered" evidence="1">
    <location>
        <begin position="508"/>
        <end position="532"/>
    </location>
</feature>
<dbReference type="EMBL" id="CAICTM010002103">
    <property type="protein sequence ID" value="CAB9527921.1"/>
    <property type="molecule type" value="Genomic_DNA"/>
</dbReference>
<evidence type="ECO:0000313" key="4">
    <source>
        <dbReference type="Proteomes" id="UP001153069"/>
    </source>
</evidence>
<reference evidence="3" key="1">
    <citation type="submission" date="2020-06" db="EMBL/GenBank/DDBJ databases">
        <authorList>
            <consortium name="Plant Systems Biology data submission"/>
        </authorList>
    </citation>
    <scope>NUCLEOTIDE SEQUENCE</scope>
    <source>
        <strain evidence="3">D6</strain>
    </source>
</reference>
<organism evidence="3 4">
    <name type="scientific">Seminavis robusta</name>
    <dbReference type="NCBI Taxonomy" id="568900"/>
    <lineage>
        <taxon>Eukaryota</taxon>
        <taxon>Sar</taxon>
        <taxon>Stramenopiles</taxon>
        <taxon>Ochrophyta</taxon>
        <taxon>Bacillariophyta</taxon>
        <taxon>Bacillariophyceae</taxon>
        <taxon>Bacillariophycidae</taxon>
        <taxon>Naviculales</taxon>
        <taxon>Naviculaceae</taxon>
        <taxon>Seminavis</taxon>
    </lineage>
</organism>
<feature type="signal peptide" evidence="2">
    <location>
        <begin position="1"/>
        <end position="22"/>
    </location>
</feature>
<comment type="caution">
    <text evidence="3">The sequence shown here is derived from an EMBL/GenBank/DDBJ whole genome shotgun (WGS) entry which is preliminary data.</text>
</comment>
<keyword evidence="2" id="KW-0732">Signal</keyword>
<evidence type="ECO:0000256" key="1">
    <source>
        <dbReference type="SAM" id="MobiDB-lite"/>
    </source>
</evidence>
<evidence type="ECO:0000313" key="3">
    <source>
        <dbReference type="EMBL" id="CAB9527921.1"/>
    </source>
</evidence>
<feature type="compositionally biased region" description="Polar residues" evidence="1">
    <location>
        <begin position="517"/>
        <end position="532"/>
    </location>
</feature>
<keyword evidence="4" id="KW-1185">Reference proteome</keyword>
<protein>
    <submittedName>
        <fullName evidence="3">Uncharacterized protein</fullName>
    </submittedName>
</protein>
<proteinExistence type="predicted"/>
<evidence type="ECO:0000256" key="2">
    <source>
        <dbReference type="SAM" id="SignalP"/>
    </source>
</evidence>
<feature type="chain" id="PRO_5040324743" evidence="2">
    <location>
        <begin position="23"/>
        <end position="602"/>
    </location>
</feature>
<sequence length="602" mass="65865">MMVLNRLAVLLLLGAQVEVASGSFVVNYMAEFTYFRGFFCFGPDPVLMAVCENGQIEAGETLPEEIVCELVEDSNDLPLDAASAVRCTMGSCDGESSCSDDSWRTISDLSNGNFGVIHYTCTGETAQDVGSYFAYLNEGTGGCAASTSIWLDNFNFHVARLSVWCPPFEGVEDFVNEDTFTECSQGFARPEILYSGPFDALNCISGDNCEFSSCDEVDYGDLKVLASPHMYEHCIQSDAVVPQIQEPQVEPAPMPGTYSATFAASFGFFMVDDEYWFDKSGLCSAETPTTSLRIVCEQGGTISFRDSSAPTMTCDHDGTDTSALICQDTEPLSRGDSNFGTDTSTYYNYFQQIEYECSTEDFYPTTTITYEQEELTCLDFYSTDTFVRHALQLGLYCGGQFTGQYYYEDTFAECQDAENEFIYLDEDADRYIIGEEPRFTCLGVPELLDYESYQYDREADGDYNEWMENRGIQATITSLTIQSEATYRFPGTDAANCLDFTASSSSSAASAAETPSEMPTTPNNATGTCTDTPNWADSANDTCTWYEDGDNCAVYGSGNAGADGTTAAESCCVCGGGTMVSSVVKSGKKWYDWLPGESGFGF</sequence>
<accession>A0A9N8HW12</accession>
<dbReference type="AlphaFoldDB" id="A0A9N8HW12"/>